<dbReference type="Gene3D" id="3.80.10.10">
    <property type="entry name" value="Ribonuclease Inhibitor"/>
    <property type="match status" value="2"/>
</dbReference>
<dbReference type="Pfam" id="PF12937">
    <property type="entry name" value="F-box-like"/>
    <property type="match status" value="1"/>
</dbReference>
<keyword evidence="4" id="KW-1185">Reference proteome</keyword>
<dbReference type="InterPro" id="IPR001810">
    <property type="entry name" value="F-box_dom"/>
</dbReference>
<dbReference type="InterPro" id="IPR032675">
    <property type="entry name" value="LRR_dom_sf"/>
</dbReference>
<evidence type="ECO:0000313" key="3">
    <source>
        <dbReference type="EMBL" id="CAI9728158.1"/>
    </source>
</evidence>
<proteinExistence type="predicted"/>
<keyword evidence="1" id="KW-0833">Ubl conjugation pathway</keyword>
<protein>
    <submittedName>
        <fullName evidence="3">F-box/LRR-repeat LRR-repeat 4-like</fullName>
    </submittedName>
</protein>
<evidence type="ECO:0000259" key="2">
    <source>
        <dbReference type="PROSITE" id="PS50181"/>
    </source>
</evidence>
<dbReference type="PANTHER" id="PTHR13318">
    <property type="entry name" value="PARTNER OF PAIRED, ISOFORM B-RELATED"/>
    <property type="match status" value="1"/>
</dbReference>
<accession>A0AA36B682</accession>
<dbReference type="SUPFAM" id="SSF81383">
    <property type="entry name" value="F-box domain"/>
    <property type="match status" value="1"/>
</dbReference>
<dbReference type="PANTHER" id="PTHR13318:SF152">
    <property type="entry name" value="F-BOX_LRR-REPEAT PROTEIN 4"/>
    <property type="match status" value="1"/>
</dbReference>
<sequence length="600" mass="69115">MRQHILHSNRFSKHINNKCLSSKMTVRQTSNETTVYKKTSKGKFLLDELFVNRVLQFSSQYGAAQSMCYIANNLVGPPEVYPKHGDFTCTCVFRTYGPWWKMAPSAPKSFGRFSTPYPSDDFVEILFERMVYPTGFKVYETYNPGAIVKVMACDRLAGTCVDQGDTKWNCVWSGPPQKCSEKCRIFEISFKPISYPTNLFRIEFHHRMLQYYTEIDAIQLIGYKPNLENYIVSQISFSTAITSPDAIQRDSLTEMDGGYFKLLPQEILFFLLSYLDQVSLCLLSQTCKYLRDSTYDAFLWTKVNLKPYWYKVSDKTLNSLVSRCKKLNKLDVSWCNVTDLSLKGLLVASSTNLICLRLACCDFITLTSLQILVKACTNLEELDLQNCSGINCNEFEYICRLEHLENLNLYSTTITSPAILQILKGCLKLRVLNLGSCFMVENYDKVAEYIAKYSRCIECLDFWRARSLSSNGLFTIINNNNMSLQELDLGWVRSLLSESGCFIELVRKCPNLKKLFLTANRTVCNEDLMNFAEYGCNLEQLDILGIWEVSEDCVYRILQNCHKLRFLDVSFCDDIKESSVNFWRQAFPHVSIKKSYSTNH</sequence>
<dbReference type="GO" id="GO:0019005">
    <property type="term" value="C:SCF ubiquitin ligase complex"/>
    <property type="evidence" value="ECO:0007669"/>
    <property type="project" value="TreeGrafter"/>
</dbReference>
<organism evidence="3 4">
    <name type="scientific">Octopus vulgaris</name>
    <name type="common">Common octopus</name>
    <dbReference type="NCBI Taxonomy" id="6645"/>
    <lineage>
        <taxon>Eukaryota</taxon>
        <taxon>Metazoa</taxon>
        <taxon>Spiralia</taxon>
        <taxon>Lophotrochozoa</taxon>
        <taxon>Mollusca</taxon>
        <taxon>Cephalopoda</taxon>
        <taxon>Coleoidea</taxon>
        <taxon>Octopodiformes</taxon>
        <taxon>Octopoda</taxon>
        <taxon>Incirrata</taxon>
        <taxon>Octopodidae</taxon>
        <taxon>Octopus</taxon>
    </lineage>
</organism>
<dbReference type="EMBL" id="OX597822">
    <property type="protein sequence ID" value="CAI9728158.1"/>
    <property type="molecule type" value="Genomic_DNA"/>
</dbReference>
<dbReference type="Pfam" id="PF25372">
    <property type="entry name" value="DUF7885"/>
    <property type="match status" value="1"/>
</dbReference>
<dbReference type="PROSITE" id="PS50181">
    <property type="entry name" value="FBOX"/>
    <property type="match status" value="1"/>
</dbReference>
<dbReference type="InterPro" id="IPR036047">
    <property type="entry name" value="F-box-like_dom_sf"/>
</dbReference>
<dbReference type="Proteomes" id="UP001162480">
    <property type="component" value="Chromosome 9"/>
</dbReference>
<reference evidence="3" key="1">
    <citation type="submission" date="2023-08" db="EMBL/GenBank/DDBJ databases">
        <authorList>
            <person name="Alioto T."/>
            <person name="Alioto T."/>
            <person name="Gomez Garrido J."/>
        </authorList>
    </citation>
    <scope>NUCLEOTIDE SEQUENCE</scope>
</reference>
<dbReference type="CDD" id="cd22117">
    <property type="entry name" value="F-box_FBXL4"/>
    <property type="match status" value="1"/>
</dbReference>
<dbReference type="GO" id="GO:0031146">
    <property type="term" value="P:SCF-dependent proteasomal ubiquitin-dependent protein catabolic process"/>
    <property type="evidence" value="ECO:0007669"/>
    <property type="project" value="TreeGrafter"/>
</dbReference>
<dbReference type="InterPro" id="IPR006553">
    <property type="entry name" value="Leu-rich_rpt_Cys-con_subtyp"/>
</dbReference>
<dbReference type="SMART" id="SM00367">
    <property type="entry name" value="LRR_CC"/>
    <property type="match status" value="5"/>
</dbReference>
<dbReference type="SUPFAM" id="SSF52047">
    <property type="entry name" value="RNI-like"/>
    <property type="match status" value="1"/>
</dbReference>
<dbReference type="AlphaFoldDB" id="A0AA36B682"/>
<evidence type="ECO:0000256" key="1">
    <source>
        <dbReference type="ARBA" id="ARBA00022786"/>
    </source>
</evidence>
<evidence type="ECO:0000313" key="4">
    <source>
        <dbReference type="Proteomes" id="UP001162480"/>
    </source>
</evidence>
<gene>
    <name evidence="3" type="ORF">OCTVUL_1B008190</name>
</gene>
<dbReference type="InterPro" id="IPR057207">
    <property type="entry name" value="FBXL15_LRR"/>
</dbReference>
<feature type="domain" description="F-box" evidence="2">
    <location>
        <begin position="257"/>
        <end position="303"/>
    </location>
</feature>
<name>A0AA36B682_OCTVU</name>